<keyword evidence="6 13" id="KW-1133">Transmembrane helix</keyword>
<keyword evidence="15" id="KW-0175">Coiled coil</keyword>
<evidence type="ECO:0000256" key="10">
    <source>
        <dbReference type="ARBA" id="ARBA00025198"/>
    </source>
</evidence>
<dbReference type="HAMAP" id="MF_01398">
    <property type="entry name" value="ATP_synth_b_bprime"/>
    <property type="match status" value="1"/>
</dbReference>
<comment type="subunit">
    <text evidence="13">F-type ATPases have 2 components, F(1) - the catalytic core - and F(0) - the membrane proton channel. F(1) has five subunits: alpha(3), beta(3), gamma(1), delta(1), epsilon(1). F(0) has three main subunits: a(1), b(2) and c(10-14). The alpha and beta chains form an alternating ring which encloses part of the gamma chain. F(1) is attached to F(0) by a central stalk formed by the gamma and epsilon chains, while a peripheral stalk is formed by the delta and b chains.</text>
</comment>
<proteinExistence type="inferred from homology"/>
<dbReference type="GO" id="GO:0012505">
    <property type="term" value="C:endomembrane system"/>
    <property type="evidence" value="ECO:0007669"/>
    <property type="project" value="UniProtKB-SubCell"/>
</dbReference>
<dbReference type="Pfam" id="PF00213">
    <property type="entry name" value="OSCP"/>
    <property type="match status" value="1"/>
</dbReference>
<evidence type="ECO:0000313" key="17">
    <source>
        <dbReference type="Proteomes" id="UP000199533"/>
    </source>
</evidence>
<keyword evidence="2 13" id="KW-0813">Transport</keyword>
<keyword evidence="5 13" id="KW-0375">Hydrogen ion transport</keyword>
<evidence type="ECO:0000256" key="6">
    <source>
        <dbReference type="ARBA" id="ARBA00022989"/>
    </source>
</evidence>
<evidence type="ECO:0000256" key="13">
    <source>
        <dbReference type="HAMAP-Rule" id="MF_01398"/>
    </source>
</evidence>
<evidence type="ECO:0000256" key="4">
    <source>
        <dbReference type="ARBA" id="ARBA00022692"/>
    </source>
</evidence>
<evidence type="ECO:0000256" key="12">
    <source>
        <dbReference type="ARBA" id="ARBA00037847"/>
    </source>
</evidence>
<comment type="function">
    <text evidence="11">Component of the F(0) channel, it forms part of the peripheral stalk, linking F(1) to F(0). The b'-subunit is a diverged and duplicated form of b found in plants and photosynthetic bacteria.</text>
</comment>
<keyword evidence="13" id="KW-1003">Cell membrane</keyword>
<reference evidence="17" key="1">
    <citation type="submission" date="2016-10" db="EMBL/GenBank/DDBJ databases">
        <authorList>
            <person name="Varghese N."/>
            <person name="Submissions S."/>
        </authorList>
    </citation>
    <scope>NUCLEOTIDE SEQUENCE [LARGE SCALE GENOMIC DNA]</scope>
    <source>
        <strain evidence="17">Nm69</strain>
    </source>
</reference>
<evidence type="ECO:0000313" key="16">
    <source>
        <dbReference type="EMBL" id="SFK86501.1"/>
    </source>
</evidence>
<comment type="similarity">
    <text evidence="1 13 14">Belongs to the ATPase B chain family.</text>
</comment>
<comment type="subcellular location">
    <subcellularLocation>
        <location evidence="13">Cell membrane</location>
        <topology evidence="13">Single-pass membrane protein</topology>
    </subcellularLocation>
    <subcellularLocation>
        <location evidence="12">Endomembrane system</location>
        <topology evidence="12">Single-pass membrane protein</topology>
    </subcellularLocation>
</comment>
<keyword evidence="9 13" id="KW-0066">ATP synthesis</keyword>
<dbReference type="RefSeq" id="WP_090700390.1">
    <property type="nucleotide sequence ID" value="NZ_FOSP01000018.1"/>
</dbReference>
<name>A0A1I4D371_9PROT</name>
<gene>
    <name evidence="13" type="primary">atpF</name>
    <name evidence="16" type="ORF">SAMN05216302_101820</name>
</gene>
<dbReference type="PANTHER" id="PTHR33445">
    <property type="entry name" value="ATP SYNTHASE SUBUNIT B', CHLOROPLASTIC"/>
    <property type="match status" value="1"/>
</dbReference>
<dbReference type="GO" id="GO:0046933">
    <property type="term" value="F:proton-transporting ATP synthase activity, rotational mechanism"/>
    <property type="evidence" value="ECO:0007669"/>
    <property type="project" value="UniProtKB-UniRule"/>
</dbReference>
<dbReference type="InterPro" id="IPR002146">
    <property type="entry name" value="ATP_synth_b/b'su_bac/chlpt"/>
</dbReference>
<evidence type="ECO:0000256" key="14">
    <source>
        <dbReference type="RuleBase" id="RU003848"/>
    </source>
</evidence>
<evidence type="ECO:0000256" key="9">
    <source>
        <dbReference type="ARBA" id="ARBA00023310"/>
    </source>
</evidence>
<evidence type="ECO:0000256" key="3">
    <source>
        <dbReference type="ARBA" id="ARBA00022547"/>
    </source>
</evidence>
<dbReference type="Proteomes" id="UP000199533">
    <property type="component" value="Unassembled WGS sequence"/>
</dbReference>
<dbReference type="EMBL" id="FOSP01000018">
    <property type="protein sequence ID" value="SFK86501.1"/>
    <property type="molecule type" value="Genomic_DNA"/>
</dbReference>
<keyword evidence="4 13" id="KW-0812">Transmembrane</keyword>
<dbReference type="PANTHER" id="PTHR33445:SF2">
    <property type="entry name" value="ATP SYNTHASE SUBUNIT B', CHLOROPLASTIC"/>
    <property type="match status" value="1"/>
</dbReference>
<evidence type="ECO:0000256" key="15">
    <source>
        <dbReference type="SAM" id="Coils"/>
    </source>
</evidence>
<dbReference type="InterPro" id="IPR050059">
    <property type="entry name" value="ATP_synthase_B_chain"/>
</dbReference>
<comment type="function">
    <text evidence="10 13">F(1)F(0) ATP synthase produces ATP from ADP in the presence of a proton or sodium gradient. F-type ATPases consist of two structural domains, F(1) containing the extramembraneous catalytic core and F(0) containing the membrane proton channel, linked together by a central stalk and a peripheral stalk. During catalysis, ATP synthesis in the catalytic domain of F(1) is coupled via a rotary mechanism of the central stalk subunits to proton translocation.</text>
</comment>
<evidence type="ECO:0000256" key="7">
    <source>
        <dbReference type="ARBA" id="ARBA00023065"/>
    </source>
</evidence>
<dbReference type="GO" id="GO:0045259">
    <property type="term" value="C:proton-transporting ATP synthase complex"/>
    <property type="evidence" value="ECO:0007669"/>
    <property type="project" value="UniProtKB-KW"/>
</dbReference>
<evidence type="ECO:0000256" key="2">
    <source>
        <dbReference type="ARBA" id="ARBA00022448"/>
    </source>
</evidence>
<dbReference type="InterPro" id="IPR000711">
    <property type="entry name" value="ATPase_OSCP/dsu"/>
</dbReference>
<feature type="transmembrane region" description="Helical" evidence="13">
    <location>
        <begin position="6"/>
        <end position="27"/>
    </location>
</feature>
<keyword evidence="3 13" id="KW-0138">CF(0)</keyword>
<feature type="coiled-coil region" evidence="15">
    <location>
        <begin position="31"/>
        <end position="112"/>
    </location>
</feature>
<evidence type="ECO:0000256" key="11">
    <source>
        <dbReference type="ARBA" id="ARBA00025614"/>
    </source>
</evidence>
<keyword evidence="7 13" id="KW-0406">Ion transport</keyword>
<dbReference type="Pfam" id="PF00430">
    <property type="entry name" value="ATP-synt_B"/>
    <property type="match status" value="1"/>
</dbReference>
<dbReference type="OrthoDB" id="466272at2"/>
<dbReference type="CDD" id="cd06503">
    <property type="entry name" value="ATP-synt_Fo_b"/>
    <property type="match status" value="1"/>
</dbReference>
<organism evidence="16 17">
    <name type="scientific">Nitrosomonas aestuarii</name>
    <dbReference type="NCBI Taxonomy" id="52441"/>
    <lineage>
        <taxon>Bacteria</taxon>
        <taxon>Pseudomonadati</taxon>
        <taxon>Pseudomonadota</taxon>
        <taxon>Betaproteobacteria</taxon>
        <taxon>Nitrosomonadales</taxon>
        <taxon>Nitrosomonadaceae</taxon>
        <taxon>Nitrosomonas</taxon>
    </lineage>
</organism>
<dbReference type="GO" id="GO:0005886">
    <property type="term" value="C:plasma membrane"/>
    <property type="evidence" value="ECO:0007669"/>
    <property type="project" value="UniProtKB-SubCell"/>
</dbReference>
<dbReference type="GO" id="GO:0046961">
    <property type="term" value="F:proton-transporting ATPase activity, rotational mechanism"/>
    <property type="evidence" value="ECO:0007669"/>
    <property type="project" value="TreeGrafter"/>
</dbReference>
<evidence type="ECO:0000256" key="1">
    <source>
        <dbReference type="ARBA" id="ARBA00005513"/>
    </source>
</evidence>
<evidence type="ECO:0000256" key="5">
    <source>
        <dbReference type="ARBA" id="ARBA00022781"/>
    </source>
</evidence>
<sequence>MDFDWTTFILEIINFLILIWILKRFLYQPVLNVITRRREDIEKKLADAQRIEAEANELKHRNEQYLAEWEVKKENEQAQLNAELAALRESKLAELEVKITEEAQRRRVLDERRQADFQRLIEEQGIAQGAQFSSKLLSRLASPELEDRLYVLLLEDLQGLHEQNRHIVTEAMSEPGLHIKVQSAFSLDEQKRNELTRLLFKMTDRALPIEFHINPELISGFQIDIGPWILHANLRDELKFFSGALRHAG</sequence>
<keyword evidence="8 13" id="KW-0472">Membrane</keyword>
<accession>A0A1I4D371</accession>
<protein>
    <recommendedName>
        <fullName evidence="13">ATP synthase subunit b</fullName>
    </recommendedName>
    <alternativeName>
        <fullName evidence="13">ATP synthase F(0) sector subunit b</fullName>
    </alternativeName>
    <alternativeName>
        <fullName evidence="13">ATPase subunit I</fullName>
    </alternativeName>
    <alternativeName>
        <fullName evidence="13">F-type ATPase subunit b</fullName>
        <shortName evidence="13">F-ATPase subunit b</shortName>
    </alternativeName>
</protein>
<dbReference type="STRING" id="52441.SAMN05216302_101820"/>
<dbReference type="AlphaFoldDB" id="A0A1I4D371"/>
<evidence type="ECO:0000256" key="8">
    <source>
        <dbReference type="ARBA" id="ARBA00023136"/>
    </source>
</evidence>
<keyword evidence="17" id="KW-1185">Reference proteome</keyword>